<dbReference type="CDD" id="cd00555">
    <property type="entry name" value="Maf"/>
    <property type="match status" value="1"/>
</dbReference>
<dbReference type="NCBIfam" id="TIGR00172">
    <property type="entry name" value="maf"/>
    <property type="match status" value="1"/>
</dbReference>
<dbReference type="Pfam" id="PF02545">
    <property type="entry name" value="Maf"/>
    <property type="match status" value="1"/>
</dbReference>
<comment type="cofactor">
    <cofactor evidence="1">
        <name>a divalent metal cation</name>
        <dbReference type="ChEBI" id="CHEBI:60240"/>
    </cofactor>
</comment>
<dbReference type="EMBL" id="OB664045">
    <property type="protein sequence ID" value="CAD7231939.1"/>
    <property type="molecule type" value="Genomic_DNA"/>
</dbReference>
<evidence type="ECO:0000256" key="2">
    <source>
        <dbReference type="ARBA" id="ARBA00022801"/>
    </source>
</evidence>
<dbReference type="GO" id="GO:0047429">
    <property type="term" value="F:nucleoside triphosphate diphosphatase activity"/>
    <property type="evidence" value="ECO:0007669"/>
    <property type="project" value="InterPro"/>
</dbReference>
<dbReference type="SUPFAM" id="SSF52972">
    <property type="entry name" value="ITPase-like"/>
    <property type="match status" value="1"/>
</dbReference>
<proteinExistence type="inferred from homology"/>
<protein>
    <submittedName>
        <fullName evidence="3">Uncharacterized protein</fullName>
    </submittedName>
</protein>
<dbReference type="InterPro" id="IPR029001">
    <property type="entry name" value="ITPase-like_fam"/>
</dbReference>
<evidence type="ECO:0000256" key="1">
    <source>
        <dbReference type="ARBA" id="ARBA00001968"/>
    </source>
</evidence>
<dbReference type="PANTHER" id="PTHR43213">
    <property type="entry name" value="BIFUNCTIONAL DTTP/UTP PYROPHOSPHATASE/METHYLTRANSFERASE PROTEIN-RELATED"/>
    <property type="match status" value="1"/>
</dbReference>
<keyword evidence="2" id="KW-0378">Hydrolase</keyword>
<dbReference type="OrthoDB" id="10267058at2759"/>
<sequence>MLRSLCPMIDQYRVILASSSPRRKEIMGLLGVKYEVVPSSFVEEDLISSSFATVSDFVLTTSRGKAKEVFMRLACEKTTSDETLLVIGADTSVSVSTGTEDVMGKPKTPEKAVEMLKKLRDMKRHFVFTGVSIWHGEASDPKVHEFTCATEVDFSSKAMTDEAINAYVATGEPLDKAGGYGVQGLGGAFVEGIRGDFYNVIGLPFNKLHEALVTIVEEDKGTAL</sequence>
<dbReference type="PIRSF" id="PIRSF006305">
    <property type="entry name" value="Maf"/>
    <property type="match status" value="1"/>
</dbReference>
<accession>A0A7R8ZPV2</accession>
<evidence type="ECO:0000313" key="3">
    <source>
        <dbReference type="EMBL" id="CAD7231939.1"/>
    </source>
</evidence>
<dbReference type="AlphaFoldDB" id="A0A7R8ZPV2"/>
<dbReference type="InterPro" id="IPR003697">
    <property type="entry name" value="Maf-like"/>
</dbReference>
<name>A0A7R8ZPV2_9CRUS</name>
<reference evidence="3" key="1">
    <citation type="submission" date="2020-11" db="EMBL/GenBank/DDBJ databases">
        <authorList>
            <person name="Tran Van P."/>
        </authorList>
    </citation>
    <scope>NUCLEOTIDE SEQUENCE</scope>
</reference>
<dbReference type="PANTHER" id="PTHR43213:SF5">
    <property type="entry name" value="BIFUNCTIONAL DTTP_UTP PYROPHOSPHATASE_METHYLTRANSFERASE PROTEIN-RELATED"/>
    <property type="match status" value="1"/>
</dbReference>
<organism evidence="3">
    <name type="scientific">Cyprideis torosa</name>
    <dbReference type="NCBI Taxonomy" id="163714"/>
    <lineage>
        <taxon>Eukaryota</taxon>
        <taxon>Metazoa</taxon>
        <taxon>Ecdysozoa</taxon>
        <taxon>Arthropoda</taxon>
        <taxon>Crustacea</taxon>
        <taxon>Oligostraca</taxon>
        <taxon>Ostracoda</taxon>
        <taxon>Podocopa</taxon>
        <taxon>Podocopida</taxon>
        <taxon>Cytherocopina</taxon>
        <taxon>Cytheroidea</taxon>
        <taxon>Cytherideidae</taxon>
        <taxon>Cyprideis</taxon>
    </lineage>
</organism>
<dbReference type="Gene3D" id="3.90.950.10">
    <property type="match status" value="1"/>
</dbReference>
<dbReference type="HAMAP" id="MF_00528">
    <property type="entry name" value="Maf"/>
    <property type="match status" value="1"/>
</dbReference>
<gene>
    <name evidence="3" type="ORF">CTOB1V02_LOCUS9782</name>
</gene>